<sequence>MGTISGDVFWYYYESGKRNGAHSRDGYVQRIQLSKDIGVGDDRVKASTSAEAVVHKNCHSHHIAYRCLLVASTSQRRVVMPFLLLIHPVFMKIPHFNNIYL</sequence>
<name>A0A1I7X9D3_HETBA</name>
<evidence type="ECO:0000313" key="1">
    <source>
        <dbReference type="Proteomes" id="UP000095283"/>
    </source>
</evidence>
<evidence type="ECO:0000313" key="2">
    <source>
        <dbReference type="WBParaSite" id="Hba_14040"/>
    </source>
</evidence>
<dbReference type="Proteomes" id="UP000095283">
    <property type="component" value="Unplaced"/>
</dbReference>
<protein>
    <submittedName>
        <fullName evidence="2">Uncharacterized protein</fullName>
    </submittedName>
</protein>
<accession>A0A1I7X9D3</accession>
<dbReference type="WBParaSite" id="Hba_14040">
    <property type="protein sequence ID" value="Hba_14040"/>
    <property type="gene ID" value="Hba_14040"/>
</dbReference>
<organism evidence="1 2">
    <name type="scientific">Heterorhabditis bacteriophora</name>
    <name type="common">Entomopathogenic nematode worm</name>
    <dbReference type="NCBI Taxonomy" id="37862"/>
    <lineage>
        <taxon>Eukaryota</taxon>
        <taxon>Metazoa</taxon>
        <taxon>Ecdysozoa</taxon>
        <taxon>Nematoda</taxon>
        <taxon>Chromadorea</taxon>
        <taxon>Rhabditida</taxon>
        <taxon>Rhabditina</taxon>
        <taxon>Rhabditomorpha</taxon>
        <taxon>Strongyloidea</taxon>
        <taxon>Heterorhabditidae</taxon>
        <taxon>Heterorhabditis</taxon>
    </lineage>
</organism>
<keyword evidence="1" id="KW-1185">Reference proteome</keyword>
<reference evidence="2" key="1">
    <citation type="submission" date="2016-11" db="UniProtKB">
        <authorList>
            <consortium name="WormBaseParasite"/>
        </authorList>
    </citation>
    <scope>IDENTIFICATION</scope>
</reference>
<proteinExistence type="predicted"/>
<dbReference type="AlphaFoldDB" id="A0A1I7X9D3"/>